<proteinExistence type="predicted"/>
<protein>
    <recommendedName>
        <fullName evidence="1">Tc1-like transposase DDE domain-containing protein</fullName>
    </recommendedName>
</protein>
<feature type="domain" description="Tc1-like transposase DDE" evidence="1">
    <location>
        <begin position="123"/>
        <end position="260"/>
    </location>
</feature>
<accession>A0A9Q1FSD3</accession>
<evidence type="ECO:0000259" key="1">
    <source>
        <dbReference type="Pfam" id="PF13358"/>
    </source>
</evidence>
<dbReference type="Gene3D" id="3.30.420.10">
    <property type="entry name" value="Ribonuclease H-like superfamily/Ribonuclease H"/>
    <property type="match status" value="1"/>
</dbReference>
<gene>
    <name evidence="2" type="ORF">SKAU_G00139850</name>
</gene>
<evidence type="ECO:0000313" key="2">
    <source>
        <dbReference type="EMBL" id="KAJ8365154.1"/>
    </source>
</evidence>
<dbReference type="PANTHER" id="PTHR46564">
    <property type="entry name" value="TRANSPOSASE"/>
    <property type="match status" value="1"/>
</dbReference>
<dbReference type="EMBL" id="JAINUF010000004">
    <property type="protein sequence ID" value="KAJ8365154.1"/>
    <property type="molecule type" value="Genomic_DNA"/>
</dbReference>
<evidence type="ECO:0000313" key="3">
    <source>
        <dbReference type="Proteomes" id="UP001152622"/>
    </source>
</evidence>
<name>A0A9Q1FSD3_SYNKA</name>
<dbReference type="Proteomes" id="UP001152622">
    <property type="component" value="Chromosome 4"/>
</dbReference>
<feature type="non-terminal residue" evidence="2">
    <location>
        <position position="1"/>
    </location>
</feature>
<sequence>MIYSYSIPSHFCFCRTERRPPGGGRRRLVSEEQEREMVNMIIANNAIRLREIQQWVIEDQQVFRGIDAINISTIDRILRKNRLRMKQAYRVPFERNSDRVKYQRQEYVQGIFEVEGRPVPHEIIFIDEAGFDLTKRRRRGRNIIGQRAIVHVPGQRGGNITMCAAISHRGVLHRHAILGPYNTMLLLTFLDSLRDHIYQLEQREPAQLQQPRDVVIWDNVSFHRAALVCDWFTNNPRFSNIFLPAYSPFLNPIEEFFSAWRWKVYDRGPYIRAHLLQAMEEACLDITVD</sequence>
<dbReference type="InterPro" id="IPR038717">
    <property type="entry name" value="Tc1-like_DDE_dom"/>
</dbReference>
<dbReference type="PANTHER" id="PTHR46564:SF1">
    <property type="entry name" value="TRANSPOSASE"/>
    <property type="match status" value="1"/>
</dbReference>
<organism evidence="2 3">
    <name type="scientific">Synaphobranchus kaupii</name>
    <name type="common">Kaup's arrowtooth eel</name>
    <dbReference type="NCBI Taxonomy" id="118154"/>
    <lineage>
        <taxon>Eukaryota</taxon>
        <taxon>Metazoa</taxon>
        <taxon>Chordata</taxon>
        <taxon>Craniata</taxon>
        <taxon>Vertebrata</taxon>
        <taxon>Euteleostomi</taxon>
        <taxon>Actinopterygii</taxon>
        <taxon>Neopterygii</taxon>
        <taxon>Teleostei</taxon>
        <taxon>Anguilliformes</taxon>
        <taxon>Synaphobranchidae</taxon>
        <taxon>Synaphobranchus</taxon>
    </lineage>
</organism>
<reference evidence="2" key="1">
    <citation type="journal article" date="2023" name="Science">
        <title>Genome structures resolve the early diversification of teleost fishes.</title>
        <authorList>
            <person name="Parey E."/>
            <person name="Louis A."/>
            <person name="Montfort J."/>
            <person name="Bouchez O."/>
            <person name="Roques C."/>
            <person name="Iampietro C."/>
            <person name="Lluch J."/>
            <person name="Castinel A."/>
            <person name="Donnadieu C."/>
            <person name="Desvignes T."/>
            <person name="Floi Bucao C."/>
            <person name="Jouanno E."/>
            <person name="Wen M."/>
            <person name="Mejri S."/>
            <person name="Dirks R."/>
            <person name="Jansen H."/>
            <person name="Henkel C."/>
            <person name="Chen W.J."/>
            <person name="Zahm M."/>
            <person name="Cabau C."/>
            <person name="Klopp C."/>
            <person name="Thompson A.W."/>
            <person name="Robinson-Rechavi M."/>
            <person name="Braasch I."/>
            <person name="Lecointre G."/>
            <person name="Bobe J."/>
            <person name="Postlethwait J.H."/>
            <person name="Berthelot C."/>
            <person name="Roest Crollius H."/>
            <person name="Guiguen Y."/>
        </authorList>
    </citation>
    <scope>NUCLEOTIDE SEQUENCE</scope>
    <source>
        <tissue evidence="2">Blood</tissue>
    </source>
</reference>
<dbReference type="GO" id="GO:0003676">
    <property type="term" value="F:nucleic acid binding"/>
    <property type="evidence" value="ECO:0007669"/>
    <property type="project" value="InterPro"/>
</dbReference>
<keyword evidence="3" id="KW-1185">Reference proteome</keyword>
<dbReference type="InterPro" id="IPR036397">
    <property type="entry name" value="RNaseH_sf"/>
</dbReference>
<dbReference type="AlphaFoldDB" id="A0A9Q1FSD3"/>
<dbReference type="NCBIfam" id="NF033545">
    <property type="entry name" value="transpos_IS630"/>
    <property type="match status" value="1"/>
</dbReference>
<comment type="caution">
    <text evidence="2">The sequence shown here is derived from an EMBL/GenBank/DDBJ whole genome shotgun (WGS) entry which is preliminary data.</text>
</comment>
<dbReference type="InterPro" id="IPR047655">
    <property type="entry name" value="Transpos_IS630-like"/>
</dbReference>
<dbReference type="Pfam" id="PF13358">
    <property type="entry name" value="DDE_3"/>
    <property type="match status" value="1"/>
</dbReference>
<dbReference type="OrthoDB" id="8928061at2759"/>